<protein>
    <recommendedName>
        <fullName evidence="3">Class I SAM-dependent methyltransferase</fullName>
    </recommendedName>
</protein>
<proteinExistence type="predicted"/>
<accession>A0A0P0L3R3</accession>
<reference evidence="1 2" key="2">
    <citation type="journal article" date="2016" name="Genome Biol. Evol.">
        <title>Extensive mobilome-driven genome diversification in mouse gut-associated Bacteroides vulgatus mpk.</title>
        <authorList>
            <person name="Lange A."/>
            <person name="Beier S."/>
            <person name="Steimle A."/>
            <person name="Autenrieth I.B."/>
            <person name="Huson D.H."/>
            <person name="Frick J.S."/>
        </authorList>
    </citation>
    <scope>NUCLEOTIDE SEQUENCE [LARGE SCALE GENOMIC DNA]</scope>
    <source>
        <strain evidence="2">mpk</strain>
    </source>
</reference>
<sequence>MSGNLLSLCYLIKLRNMFFLHRIWNWCSRFRHRCGYGVHSPSDFFLITSVVYEKYHYYAYRVLKERGFPAYLPHYRRKVNRLLFRLVNYFRPKSLIEVGIGNGASIGYMRAACHTMDSVTLKGRDWAKTSRQLEEKLAEVHTLDCLHIGHTPFYKEVFELVLPYAGPRSCFIVGGIHESREKRKWWEQIVASESTGITFDLYDIGLVFFDKARYKQHYIVNFL</sequence>
<name>A0A0P0L3R3_PHOVU</name>
<dbReference type="EMBL" id="CP013020">
    <property type="protein sequence ID" value="ALK84092.1"/>
    <property type="molecule type" value="Genomic_DNA"/>
</dbReference>
<evidence type="ECO:0000313" key="2">
    <source>
        <dbReference type="Proteomes" id="UP000061587"/>
    </source>
</evidence>
<organism evidence="1 2">
    <name type="scientific">Phocaeicola vulgatus</name>
    <name type="common">Bacteroides vulgatus</name>
    <dbReference type="NCBI Taxonomy" id="821"/>
    <lineage>
        <taxon>Bacteria</taxon>
        <taxon>Pseudomonadati</taxon>
        <taxon>Bacteroidota</taxon>
        <taxon>Bacteroidia</taxon>
        <taxon>Bacteroidales</taxon>
        <taxon>Bacteroidaceae</taxon>
        <taxon>Phocaeicola</taxon>
    </lineage>
</organism>
<dbReference type="AlphaFoldDB" id="A0A0P0L3R3"/>
<evidence type="ECO:0008006" key="3">
    <source>
        <dbReference type="Google" id="ProtNLM"/>
    </source>
</evidence>
<dbReference type="Proteomes" id="UP000061587">
    <property type="component" value="Chromosome"/>
</dbReference>
<gene>
    <name evidence="1" type="ORF">BvMPK_1485</name>
</gene>
<dbReference type="PATRIC" id="fig|821.40.peg.1771"/>
<dbReference type="SUPFAM" id="SSF53335">
    <property type="entry name" value="S-adenosyl-L-methionine-dependent methyltransferases"/>
    <property type="match status" value="1"/>
</dbReference>
<evidence type="ECO:0000313" key="1">
    <source>
        <dbReference type="EMBL" id="ALK84092.1"/>
    </source>
</evidence>
<dbReference type="InterPro" id="IPR029063">
    <property type="entry name" value="SAM-dependent_MTases_sf"/>
</dbReference>
<reference evidence="2" key="1">
    <citation type="submission" date="2015-10" db="EMBL/GenBank/DDBJ databases">
        <title>Extensive mobilome-driven genome diversification in gut-associated Bacteroides vulgatus mpk.</title>
        <authorList>
            <person name="Beier S."/>
            <person name="Lange A."/>
            <person name="Huson D.H."/>
            <person name="Frick J.-S."/>
            <person name="Autenrieth I.B."/>
        </authorList>
    </citation>
    <scope>NUCLEOTIDE SEQUENCE [LARGE SCALE GENOMIC DNA]</scope>
    <source>
        <strain evidence="2">mpk</strain>
    </source>
</reference>